<sequence length="203" mass="21963">MSYVISKFELRLTNTTVNHVLRGGLFTDDQREGRSPAEDGTKALQGKCSLRRQETGNAARKFNVFGAGSLQHDEENISLSNERFSKTSNPGSIGDHGCAGSLPGQNSREQLDRKSEAKWLVCYATAHRLWPDAKTGYRNRVNIASRQNDWHDSFVGCATNTVGADVAGPVQNLPEAIACMSHVAAAGQRNAPVFVNVTAGTVC</sequence>
<gene>
    <name evidence="2" type="ORF">CAUJ_LOCUS1526</name>
</gene>
<comment type="caution">
    <text evidence="2">The sequence shown here is derived from an EMBL/GenBank/DDBJ whole genome shotgun (WGS) entry which is preliminary data.</text>
</comment>
<dbReference type="EMBL" id="CAJGYM010000002">
    <property type="protein sequence ID" value="CAD6185607.1"/>
    <property type="molecule type" value="Genomic_DNA"/>
</dbReference>
<protein>
    <submittedName>
        <fullName evidence="2">Uncharacterized protein</fullName>
    </submittedName>
</protein>
<evidence type="ECO:0000313" key="2">
    <source>
        <dbReference type="EMBL" id="CAD6185607.1"/>
    </source>
</evidence>
<feature type="region of interest" description="Disordered" evidence="1">
    <location>
        <begin position="82"/>
        <end position="110"/>
    </location>
</feature>
<evidence type="ECO:0000256" key="1">
    <source>
        <dbReference type="SAM" id="MobiDB-lite"/>
    </source>
</evidence>
<evidence type="ECO:0000313" key="3">
    <source>
        <dbReference type="Proteomes" id="UP000835052"/>
    </source>
</evidence>
<organism evidence="2 3">
    <name type="scientific">Caenorhabditis auriculariae</name>
    <dbReference type="NCBI Taxonomy" id="2777116"/>
    <lineage>
        <taxon>Eukaryota</taxon>
        <taxon>Metazoa</taxon>
        <taxon>Ecdysozoa</taxon>
        <taxon>Nematoda</taxon>
        <taxon>Chromadorea</taxon>
        <taxon>Rhabditida</taxon>
        <taxon>Rhabditina</taxon>
        <taxon>Rhabditomorpha</taxon>
        <taxon>Rhabditoidea</taxon>
        <taxon>Rhabditidae</taxon>
        <taxon>Peloderinae</taxon>
        <taxon>Caenorhabditis</taxon>
    </lineage>
</organism>
<keyword evidence="3" id="KW-1185">Reference proteome</keyword>
<dbReference type="Proteomes" id="UP000835052">
    <property type="component" value="Unassembled WGS sequence"/>
</dbReference>
<accession>A0A8S1GPJ6</accession>
<feature type="compositionally biased region" description="Polar residues" evidence="1">
    <location>
        <begin position="82"/>
        <end position="91"/>
    </location>
</feature>
<name>A0A8S1GPJ6_9PELO</name>
<proteinExistence type="predicted"/>
<reference evidence="2" key="1">
    <citation type="submission" date="2020-10" db="EMBL/GenBank/DDBJ databases">
        <authorList>
            <person name="Kikuchi T."/>
        </authorList>
    </citation>
    <scope>NUCLEOTIDE SEQUENCE</scope>
    <source>
        <strain evidence="2">NKZ352</strain>
    </source>
</reference>
<dbReference type="AlphaFoldDB" id="A0A8S1GPJ6"/>